<sequence length="536" mass="59220">MAEPTETIKKIKLGLEPFIKPREQVNYIRRVLALHLGACCGHDGPIRHPLSLADSSRDVEAASGLSGNFREYVEALQANIAARRQLDELLRISPAEPPISQQQQQQQPKPRSTAGADLLEERICLLKWNQKLQSLHAVRQSLDSLMEKPAATGDFLDAKQILDGTPRRPRTPEEVGDALVVDQEAPKVDLAERIQQLERTVLRARLKLKQEEQALGDARARCKAQHDAVSNSTRYSALKSTRDELTGWIESELCRVPPEYVNRRNGVGGEGGAQASRAGPTLSSRLDEISGKYAKYVTMRRTLLDLAAHKSQPPLLAPAHFSMSMPSGSDKPPPAPVNFLITPYLNTLIAVSAQQRALLGQKSAISSALGRESQETCQLLGHLGEESQLLVKYPMKDSLRRRSGIQHEIAMRSSEQPDISERIKPWVFAADSAKIATLETVAETVEGGQVALESSMSLLHDIDVLLGREDDVEDEEASAAEEPSAEDSWHRATRIGTSAKRPPEKKKKKSKKKPWSSQDENDVWSKFHGDLGLLSQ</sequence>
<evidence type="ECO:0000313" key="3">
    <source>
        <dbReference type="EMBL" id="KOS20244.1"/>
    </source>
</evidence>
<feature type="compositionally biased region" description="Basic residues" evidence="2">
    <location>
        <begin position="503"/>
        <end position="514"/>
    </location>
</feature>
<comment type="caution">
    <text evidence="3">The sequence shown here is derived from an EMBL/GenBank/DDBJ whole genome shotgun (WGS) entry which is preliminary data.</text>
</comment>
<feature type="coiled-coil region" evidence="1">
    <location>
        <begin position="187"/>
        <end position="221"/>
    </location>
</feature>
<dbReference type="EMBL" id="LGSR01000018">
    <property type="protein sequence ID" value="KOS20244.1"/>
    <property type="molecule type" value="Genomic_DNA"/>
</dbReference>
<dbReference type="Proteomes" id="UP000053831">
    <property type="component" value="Unassembled WGS sequence"/>
</dbReference>
<keyword evidence="4" id="KW-1185">Reference proteome</keyword>
<dbReference type="OrthoDB" id="5402392at2759"/>
<evidence type="ECO:0000313" key="4">
    <source>
        <dbReference type="Proteomes" id="UP000053831"/>
    </source>
</evidence>
<gene>
    <name evidence="3" type="ORF">ESCO_006109</name>
</gene>
<proteinExistence type="predicted"/>
<accession>A0A0M8N450</accession>
<name>A0A0M8N450_ESCWE</name>
<feature type="region of interest" description="Disordered" evidence="2">
    <location>
        <begin position="471"/>
        <end position="523"/>
    </location>
</feature>
<evidence type="ECO:0000256" key="1">
    <source>
        <dbReference type="SAM" id="Coils"/>
    </source>
</evidence>
<organism evidence="3 4">
    <name type="scientific">Escovopsis weberi</name>
    <dbReference type="NCBI Taxonomy" id="150374"/>
    <lineage>
        <taxon>Eukaryota</taxon>
        <taxon>Fungi</taxon>
        <taxon>Dikarya</taxon>
        <taxon>Ascomycota</taxon>
        <taxon>Pezizomycotina</taxon>
        <taxon>Sordariomycetes</taxon>
        <taxon>Hypocreomycetidae</taxon>
        <taxon>Hypocreales</taxon>
        <taxon>Hypocreaceae</taxon>
        <taxon>Escovopsis</taxon>
    </lineage>
</organism>
<evidence type="ECO:0000256" key="2">
    <source>
        <dbReference type="SAM" id="MobiDB-lite"/>
    </source>
</evidence>
<protein>
    <submittedName>
        <fullName evidence="3">Uncharacterized protein</fullName>
    </submittedName>
</protein>
<reference evidence="3 4" key="1">
    <citation type="submission" date="2015-07" db="EMBL/GenBank/DDBJ databases">
        <title>The genome of the fungus Escovopsis weberi, a specialized disease agent of ant agriculture.</title>
        <authorList>
            <person name="de Man T.J."/>
            <person name="Stajich J.E."/>
            <person name="Kubicek C.P."/>
            <person name="Chenthamara K."/>
            <person name="Atanasova L."/>
            <person name="Druzhinina I.S."/>
            <person name="Birnbaum S."/>
            <person name="Barribeau S.M."/>
            <person name="Teiling C."/>
            <person name="Suen G."/>
            <person name="Currie C."/>
            <person name="Gerardo N.M."/>
        </authorList>
    </citation>
    <scope>NUCLEOTIDE SEQUENCE [LARGE SCALE GENOMIC DNA]</scope>
</reference>
<dbReference type="AlphaFoldDB" id="A0A0M8N450"/>
<feature type="compositionally biased region" description="Acidic residues" evidence="2">
    <location>
        <begin position="471"/>
        <end position="485"/>
    </location>
</feature>
<keyword evidence="1" id="KW-0175">Coiled coil</keyword>